<evidence type="ECO:0000256" key="9">
    <source>
        <dbReference type="RuleBase" id="RU000461"/>
    </source>
</evidence>
<accession>A0A135T491</accession>
<dbReference type="InterPro" id="IPR017972">
    <property type="entry name" value="Cyt_P450_CS"/>
</dbReference>
<dbReference type="InterPro" id="IPR050364">
    <property type="entry name" value="Cytochrome_P450_fung"/>
</dbReference>
<feature type="region of interest" description="Disordered" evidence="10">
    <location>
        <begin position="1"/>
        <end position="39"/>
    </location>
</feature>
<keyword evidence="12" id="KW-1185">Reference proteome</keyword>
<feature type="binding site" description="axial binding residue" evidence="8">
    <location>
        <position position="438"/>
    </location>
    <ligand>
        <name>heme</name>
        <dbReference type="ChEBI" id="CHEBI:30413"/>
    </ligand>
    <ligandPart>
        <name>Fe</name>
        <dbReference type="ChEBI" id="CHEBI:18248"/>
    </ligandPart>
</feature>
<dbReference type="OrthoDB" id="2789670at2759"/>
<dbReference type="GO" id="GO:0005506">
    <property type="term" value="F:iron ion binding"/>
    <property type="evidence" value="ECO:0007669"/>
    <property type="project" value="InterPro"/>
</dbReference>
<evidence type="ECO:0000256" key="10">
    <source>
        <dbReference type="SAM" id="MobiDB-lite"/>
    </source>
</evidence>
<dbReference type="AlphaFoldDB" id="A0A135T491"/>
<keyword evidence="4 8" id="KW-0479">Metal-binding</keyword>
<dbReference type="GO" id="GO:0016705">
    <property type="term" value="F:oxidoreductase activity, acting on paired donors, with incorporation or reduction of molecular oxygen"/>
    <property type="evidence" value="ECO:0007669"/>
    <property type="project" value="InterPro"/>
</dbReference>
<evidence type="ECO:0000313" key="12">
    <source>
        <dbReference type="Proteomes" id="UP000070328"/>
    </source>
</evidence>
<feature type="compositionally biased region" description="Basic and acidic residues" evidence="10">
    <location>
        <begin position="10"/>
        <end position="23"/>
    </location>
</feature>
<evidence type="ECO:0000256" key="7">
    <source>
        <dbReference type="ARBA" id="ARBA00023033"/>
    </source>
</evidence>
<proteinExistence type="inferred from homology"/>
<dbReference type="GO" id="GO:0020037">
    <property type="term" value="F:heme binding"/>
    <property type="evidence" value="ECO:0007669"/>
    <property type="project" value="InterPro"/>
</dbReference>
<dbReference type="Gene3D" id="1.10.630.10">
    <property type="entry name" value="Cytochrome P450"/>
    <property type="match status" value="1"/>
</dbReference>
<dbReference type="CDD" id="cd11065">
    <property type="entry name" value="CYP64-like"/>
    <property type="match status" value="1"/>
</dbReference>
<evidence type="ECO:0000256" key="3">
    <source>
        <dbReference type="ARBA" id="ARBA00022617"/>
    </source>
</evidence>
<dbReference type="EMBL" id="JFBX01000289">
    <property type="protein sequence ID" value="KXH42942.1"/>
    <property type="molecule type" value="Genomic_DNA"/>
</dbReference>
<protein>
    <recommendedName>
        <fullName evidence="13">O-methylsterigmatocystin oxidoreductase</fullName>
    </recommendedName>
</protein>
<name>A0A135T491_9PEZI</name>
<dbReference type="InterPro" id="IPR001128">
    <property type="entry name" value="Cyt_P450"/>
</dbReference>
<dbReference type="Pfam" id="PF00067">
    <property type="entry name" value="p450"/>
    <property type="match status" value="1"/>
</dbReference>
<dbReference type="PANTHER" id="PTHR46300">
    <property type="entry name" value="P450, PUTATIVE (EUROFUNG)-RELATED-RELATED"/>
    <property type="match status" value="1"/>
</dbReference>
<dbReference type="PRINTS" id="PR00385">
    <property type="entry name" value="P450"/>
</dbReference>
<dbReference type="Proteomes" id="UP000070328">
    <property type="component" value="Unassembled WGS sequence"/>
</dbReference>
<dbReference type="SUPFAM" id="SSF48264">
    <property type="entry name" value="Cytochrome P450"/>
    <property type="match status" value="1"/>
</dbReference>
<evidence type="ECO:0000256" key="8">
    <source>
        <dbReference type="PIRSR" id="PIRSR602401-1"/>
    </source>
</evidence>
<keyword evidence="3 8" id="KW-0349">Heme</keyword>
<evidence type="ECO:0000256" key="6">
    <source>
        <dbReference type="ARBA" id="ARBA00023004"/>
    </source>
</evidence>
<evidence type="ECO:0000256" key="1">
    <source>
        <dbReference type="ARBA" id="ARBA00001971"/>
    </source>
</evidence>
<dbReference type="PROSITE" id="PS00086">
    <property type="entry name" value="CYTOCHROME_P450"/>
    <property type="match status" value="1"/>
</dbReference>
<reference evidence="11 12" key="1">
    <citation type="submission" date="2014-02" db="EMBL/GenBank/DDBJ databases">
        <title>The genome sequence of Colletotrichum simmondsii CBS122122.</title>
        <authorList>
            <person name="Baroncelli R."/>
            <person name="Thon M.R."/>
        </authorList>
    </citation>
    <scope>NUCLEOTIDE SEQUENCE [LARGE SCALE GENOMIC DNA]</scope>
    <source>
        <strain evidence="11 12">CBS122122</strain>
    </source>
</reference>
<dbReference type="InterPro" id="IPR002401">
    <property type="entry name" value="Cyt_P450_E_grp-I"/>
</dbReference>
<dbReference type="GO" id="GO:0004497">
    <property type="term" value="F:monooxygenase activity"/>
    <property type="evidence" value="ECO:0007669"/>
    <property type="project" value="UniProtKB-KW"/>
</dbReference>
<dbReference type="PRINTS" id="PR00463">
    <property type="entry name" value="EP450I"/>
</dbReference>
<comment type="similarity">
    <text evidence="2 9">Belongs to the cytochrome P450 family.</text>
</comment>
<evidence type="ECO:0000256" key="2">
    <source>
        <dbReference type="ARBA" id="ARBA00010617"/>
    </source>
</evidence>
<evidence type="ECO:0000256" key="5">
    <source>
        <dbReference type="ARBA" id="ARBA00023002"/>
    </source>
</evidence>
<gene>
    <name evidence="11" type="ORF">CSIM01_01696</name>
</gene>
<sequence length="530" mass="59611">MSNQKSGGYDGRRLKAPKSDCRKRSYNLPPGPQPFPLLGNVRDLPPSGIPEYKHWLKFKDVYGPISSIHILGQRIVLLHDRQAAHDLLTKSSTKTSGRPYMRFADICGFASLLNLQQYDGTFRRHRKLVHQQFGTKAVAARFRDNIEPESHRFLLRVLDDPANLAQHIKTEASAIILKITYGYSISPSGTDPLVHLIERTMDVFALATVLLAWAVDILPILQHLPEGLPATSFRKQGREWRRLLQTTQDVPYLFVQEKMSKGTHEDSFVSSLLKRDGVVDGGTKHDYSEDDIKKTALVMYGGGADTTASALHSFILAMVLFPDVQRKAQAEIDSVVGRDRLPEFGDRDHLPYINGVVKEALRWLHVAPLGVAHRTDEDIRYQGFDIPKGAYLLPSIWWFLHDPQTYLDPASFDPARYSAPRNEPDPTDEAFGYGRRICPGRFLADESLFITIARLLATFDISTAVDDSGNEIAPQIATTSGLICRPVDFPYSITPRSEKAVNLVRSVQKKYPSENEDADLVRDKFATLFE</sequence>
<keyword evidence="5 9" id="KW-0560">Oxidoreductase</keyword>
<comment type="cofactor">
    <cofactor evidence="1 8">
        <name>heme</name>
        <dbReference type="ChEBI" id="CHEBI:30413"/>
    </cofactor>
</comment>
<comment type="caution">
    <text evidence="11">The sequence shown here is derived from an EMBL/GenBank/DDBJ whole genome shotgun (WGS) entry which is preliminary data.</text>
</comment>
<evidence type="ECO:0000313" key="11">
    <source>
        <dbReference type="EMBL" id="KXH42942.1"/>
    </source>
</evidence>
<dbReference type="InterPro" id="IPR036396">
    <property type="entry name" value="Cyt_P450_sf"/>
</dbReference>
<dbReference type="PANTHER" id="PTHR46300:SF7">
    <property type="entry name" value="P450, PUTATIVE (EUROFUNG)-RELATED"/>
    <property type="match status" value="1"/>
</dbReference>
<keyword evidence="7 9" id="KW-0503">Monooxygenase</keyword>
<evidence type="ECO:0008006" key="13">
    <source>
        <dbReference type="Google" id="ProtNLM"/>
    </source>
</evidence>
<evidence type="ECO:0000256" key="4">
    <source>
        <dbReference type="ARBA" id="ARBA00022723"/>
    </source>
</evidence>
<organism evidence="11 12">
    <name type="scientific">Colletotrichum simmondsii</name>
    <dbReference type="NCBI Taxonomy" id="703756"/>
    <lineage>
        <taxon>Eukaryota</taxon>
        <taxon>Fungi</taxon>
        <taxon>Dikarya</taxon>
        <taxon>Ascomycota</taxon>
        <taxon>Pezizomycotina</taxon>
        <taxon>Sordariomycetes</taxon>
        <taxon>Hypocreomycetidae</taxon>
        <taxon>Glomerellales</taxon>
        <taxon>Glomerellaceae</taxon>
        <taxon>Colletotrichum</taxon>
        <taxon>Colletotrichum acutatum species complex</taxon>
    </lineage>
</organism>
<keyword evidence="6 8" id="KW-0408">Iron</keyword>